<dbReference type="InterPro" id="IPR018247">
    <property type="entry name" value="EF_Hand_1_Ca_BS"/>
</dbReference>
<evidence type="ECO:0000256" key="6">
    <source>
        <dbReference type="SAM" id="MobiDB-lite"/>
    </source>
</evidence>
<accession>L1IYH6</accession>
<protein>
    <recommendedName>
        <fullName evidence="8">PH domain-containing protein</fullName>
    </recommendedName>
</protein>
<evidence type="ECO:0000256" key="3">
    <source>
        <dbReference type="ARBA" id="ARBA00022837"/>
    </source>
</evidence>
<evidence type="ECO:0000256" key="1">
    <source>
        <dbReference type="ARBA" id="ARBA00004141"/>
    </source>
</evidence>
<dbReference type="PROSITE" id="PS00018">
    <property type="entry name" value="EF_HAND_1"/>
    <property type="match status" value="1"/>
</dbReference>
<feature type="transmembrane region" description="Helical" evidence="7">
    <location>
        <begin position="385"/>
        <end position="410"/>
    </location>
</feature>
<comment type="subcellular location">
    <subcellularLocation>
        <location evidence="1">Membrane</location>
        <topology evidence="1">Multi-pass membrane protein</topology>
    </subcellularLocation>
</comment>
<feature type="transmembrane region" description="Helical" evidence="7">
    <location>
        <begin position="344"/>
        <end position="365"/>
    </location>
</feature>
<keyword evidence="3" id="KW-0106">Calcium</keyword>
<dbReference type="SMART" id="SM00233">
    <property type="entry name" value="PH"/>
    <property type="match status" value="1"/>
</dbReference>
<reference evidence="10" key="3">
    <citation type="submission" date="2016-03" db="UniProtKB">
        <authorList>
            <consortium name="EnsemblProtists"/>
        </authorList>
    </citation>
    <scope>IDENTIFICATION</scope>
</reference>
<sequence>MAVPVRFTARTRVLVPEVRPPAMSMRMPNELESIHQGSMMKKVQFVSKTNPDLWRSVYCACTERIALEDVSKVEQLNVTKLKSASWLARSDPSGQANSMSHFASMKDLMDPDGRSSADLDLDDTPPGTLFQVQTESEGNTARRNYVFKCSSAEDAAEWVEKLSYLVERSKNQGSHQAAWLLQAVRSVHRSRMFQKFVAICIFLSFVNGILAAELVDGHEDYMLYSDLLDIVFTGIFCFEVSINLASNWFRPFFSDGWNVFDLVSVSGSVASALYSNMPVLHPLRAIRILRAIRLLDDFTVLKEIIQAVLGSIKPVANSLLLLGLVTCIYATLAVNLFRHLEPTFFGTFSASFFTMCQMCTGDSWASSVVRSMFFESGQVRAGPAAFFISYMIIGYMVLMNIVVAILLGAFEDEFLSSMNRSRTEEINKLWSVLGNNPLDPLCEILSKSKSMSEFKKMVQSLHRWMDIDSNGHLGHAEIQEGLSRILGEKFFISKDEFTELMAEYGDNLEEISPEGFEEMVMNEFNSYVIRNVNKSMLVDQSREQSTKLGIKWLLMQDFLNFEVKSSSGNKQSAENSTNTSSGNSDEARERNHENIDGIQTYLEGFVDKQGKAMEKLLNKMDQLLNMMSQKYDTTQAQARPTTPCHVTSSPNPAHQEAGGAGATSSLLPTFASSLKDTLILSSSLSPSSLIVKAPSGNDSLGSGGRSGSGKDQGRATLSPAASELRAGTPGKRYSLIALMSPRGNQSPAGSPALSGSGAELQGHGPWGGGQVSPWTRPQLLTARSHRAGASAGDDELEDREAVKFDVNPLFPALSVGSEVGGQRLQLFPTRPVKAAG</sequence>
<keyword evidence="4 7" id="KW-1133">Transmembrane helix</keyword>
<feature type="compositionally biased region" description="Low complexity" evidence="6">
    <location>
        <begin position="746"/>
        <end position="758"/>
    </location>
</feature>
<dbReference type="InterPro" id="IPR005821">
    <property type="entry name" value="Ion_trans_dom"/>
</dbReference>
<dbReference type="RefSeq" id="XP_005827934.1">
    <property type="nucleotide sequence ID" value="XM_005827877.1"/>
</dbReference>
<dbReference type="PROSITE" id="PS50003">
    <property type="entry name" value="PH_DOMAIN"/>
    <property type="match status" value="1"/>
</dbReference>
<reference evidence="9 11" key="1">
    <citation type="journal article" date="2012" name="Nature">
        <title>Algal genomes reveal evolutionary mosaicism and the fate of nucleomorphs.</title>
        <authorList>
            <consortium name="DOE Joint Genome Institute"/>
            <person name="Curtis B.A."/>
            <person name="Tanifuji G."/>
            <person name="Burki F."/>
            <person name="Gruber A."/>
            <person name="Irimia M."/>
            <person name="Maruyama S."/>
            <person name="Arias M.C."/>
            <person name="Ball S.G."/>
            <person name="Gile G.H."/>
            <person name="Hirakawa Y."/>
            <person name="Hopkins J.F."/>
            <person name="Kuo A."/>
            <person name="Rensing S.A."/>
            <person name="Schmutz J."/>
            <person name="Symeonidi A."/>
            <person name="Elias M."/>
            <person name="Eveleigh R.J."/>
            <person name="Herman E.K."/>
            <person name="Klute M.J."/>
            <person name="Nakayama T."/>
            <person name="Obornik M."/>
            <person name="Reyes-Prieto A."/>
            <person name="Armbrust E.V."/>
            <person name="Aves S.J."/>
            <person name="Beiko R.G."/>
            <person name="Coutinho P."/>
            <person name="Dacks J.B."/>
            <person name="Durnford D.G."/>
            <person name="Fast N.M."/>
            <person name="Green B.R."/>
            <person name="Grisdale C.J."/>
            <person name="Hempel F."/>
            <person name="Henrissat B."/>
            <person name="Hoppner M.P."/>
            <person name="Ishida K."/>
            <person name="Kim E."/>
            <person name="Koreny L."/>
            <person name="Kroth P.G."/>
            <person name="Liu Y."/>
            <person name="Malik S.B."/>
            <person name="Maier U.G."/>
            <person name="McRose D."/>
            <person name="Mock T."/>
            <person name="Neilson J.A."/>
            <person name="Onodera N.T."/>
            <person name="Poole A.M."/>
            <person name="Pritham E.J."/>
            <person name="Richards T.A."/>
            <person name="Rocap G."/>
            <person name="Roy S.W."/>
            <person name="Sarai C."/>
            <person name="Schaack S."/>
            <person name="Shirato S."/>
            <person name="Slamovits C.H."/>
            <person name="Spencer D.F."/>
            <person name="Suzuki S."/>
            <person name="Worden A.Z."/>
            <person name="Zauner S."/>
            <person name="Barry K."/>
            <person name="Bell C."/>
            <person name="Bharti A.K."/>
            <person name="Crow J.A."/>
            <person name="Grimwood J."/>
            <person name="Kramer R."/>
            <person name="Lindquist E."/>
            <person name="Lucas S."/>
            <person name="Salamov A."/>
            <person name="McFadden G.I."/>
            <person name="Lane C.E."/>
            <person name="Keeling P.J."/>
            <person name="Gray M.W."/>
            <person name="Grigoriev I.V."/>
            <person name="Archibald J.M."/>
        </authorList>
    </citation>
    <scope>NUCLEOTIDE SEQUENCE</scope>
    <source>
        <strain evidence="9 11">CCMP2712</strain>
    </source>
</reference>
<dbReference type="Gene3D" id="1.20.120.350">
    <property type="entry name" value="Voltage-gated potassium channels. Chain C"/>
    <property type="match status" value="1"/>
</dbReference>
<name>L1IYH6_GUITC</name>
<evidence type="ECO:0000256" key="5">
    <source>
        <dbReference type="ARBA" id="ARBA00023136"/>
    </source>
</evidence>
<feature type="compositionally biased region" description="Polar residues" evidence="6">
    <location>
        <begin position="633"/>
        <end position="652"/>
    </location>
</feature>
<dbReference type="KEGG" id="gtt:GUITHDRAFT_112959"/>
<dbReference type="InterPro" id="IPR027359">
    <property type="entry name" value="Volt_channel_dom_sf"/>
</dbReference>
<dbReference type="Pfam" id="PF00520">
    <property type="entry name" value="Ion_trans"/>
    <property type="match status" value="1"/>
</dbReference>
<dbReference type="GO" id="GO:0005248">
    <property type="term" value="F:voltage-gated sodium channel activity"/>
    <property type="evidence" value="ECO:0007669"/>
    <property type="project" value="TreeGrafter"/>
</dbReference>
<evidence type="ECO:0000256" key="7">
    <source>
        <dbReference type="SAM" id="Phobius"/>
    </source>
</evidence>
<feature type="transmembrane region" description="Helical" evidence="7">
    <location>
        <begin position="196"/>
        <end position="215"/>
    </location>
</feature>
<feature type="domain" description="PH" evidence="8">
    <location>
        <begin position="130"/>
        <end position="167"/>
    </location>
</feature>
<feature type="compositionally biased region" description="Basic and acidic residues" evidence="6">
    <location>
        <begin position="585"/>
        <end position="594"/>
    </location>
</feature>
<organism evidence="9">
    <name type="scientific">Guillardia theta (strain CCMP2712)</name>
    <name type="common">Cryptophyte</name>
    <dbReference type="NCBI Taxonomy" id="905079"/>
    <lineage>
        <taxon>Eukaryota</taxon>
        <taxon>Cryptophyceae</taxon>
        <taxon>Pyrenomonadales</taxon>
        <taxon>Geminigeraceae</taxon>
        <taxon>Guillardia</taxon>
    </lineage>
</organism>
<dbReference type="SUPFAM" id="SSF81324">
    <property type="entry name" value="Voltage-gated potassium channels"/>
    <property type="match status" value="1"/>
</dbReference>
<dbReference type="GeneID" id="17297632"/>
<dbReference type="STRING" id="905079.L1IYH6"/>
<proteinExistence type="predicted"/>
<evidence type="ECO:0000313" key="10">
    <source>
        <dbReference type="EnsemblProtists" id="EKX40954"/>
    </source>
</evidence>
<dbReference type="PaxDb" id="55529-EKX40954"/>
<evidence type="ECO:0000256" key="2">
    <source>
        <dbReference type="ARBA" id="ARBA00022692"/>
    </source>
</evidence>
<keyword evidence="11" id="KW-1185">Reference proteome</keyword>
<dbReference type="AlphaFoldDB" id="L1IYH6"/>
<keyword evidence="5 7" id="KW-0472">Membrane</keyword>
<dbReference type="InterPro" id="IPR011992">
    <property type="entry name" value="EF-hand-dom_pair"/>
</dbReference>
<dbReference type="CDD" id="cd00821">
    <property type="entry name" value="PH"/>
    <property type="match status" value="1"/>
</dbReference>
<dbReference type="OrthoDB" id="416585at2759"/>
<evidence type="ECO:0000256" key="4">
    <source>
        <dbReference type="ARBA" id="ARBA00022989"/>
    </source>
</evidence>
<dbReference type="PANTHER" id="PTHR10037">
    <property type="entry name" value="VOLTAGE-GATED CATION CHANNEL CALCIUM AND SODIUM"/>
    <property type="match status" value="1"/>
</dbReference>
<dbReference type="InterPro" id="IPR043203">
    <property type="entry name" value="VGCC_Ca_Na"/>
</dbReference>
<evidence type="ECO:0000313" key="11">
    <source>
        <dbReference type="Proteomes" id="UP000011087"/>
    </source>
</evidence>
<feature type="compositionally biased region" description="Polar residues" evidence="6">
    <location>
        <begin position="566"/>
        <end position="584"/>
    </location>
</feature>
<dbReference type="Gene3D" id="1.10.287.70">
    <property type="match status" value="1"/>
</dbReference>
<feature type="transmembrane region" description="Helical" evidence="7">
    <location>
        <begin position="227"/>
        <end position="245"/>
    </location>
</feature>
<evidence type="ECO:0000259" key="8">
    <source>
        <dbReference type="PROSITE" id="PS50003"/>
    </source>
</evidence>
<dbReference type="InterPro" id="IPR001849">
    <property type="entry name" value="PH_domain"/>
</dbReference>
<dbReference type="EnsemblProtists" id="EKX40954">
    <property type="protein sequence ID" value="EKX40954"/>
    <property type="gene ID" value="GUITHDRAFT_112959"/>
</dbReference>
<evidence type="ECO:0000313" key="9">
    <source>
        <dbReference type="EMBL" id="EKX40954.1"/>
    </source>
</evidence>
<dbReference type="PANTHER" id="PTHR10037:SF62">
    <property type="entry name" value="SODIUM CHANNEL PROTEIN 60E"/>
    <property type="match status" value="1"/>
</dbReference>
<dbReference type="SUPFAM" id="SSF47473">
    <property type="entry name" value="EF-hand"/>
    <property type="match status" value="1"/>
</dbReference>
<gene>
    <name evidence="9" type="ORF">GUITHDRAFT_112959</name>
</gene>
<feature type="transmembrane region" description="Helical" evidence="7">
    <location>
        <begin position="319"/>
        <end position="337"/>
    </location>
</feature>
<dbReference type="Proteomes" id="UP000011087">
    <property type="component" value="Unassembled WGS sequence"/>
</dbReference>
<feature type="region of interest" description="Disordered" evidence="6">
    <location>
        <begin position="740"/>
        <end position="774"/>
    </location>
</feature>
<reference evidence="11" key="2">
    <citation type="submission" date="2012-11" db="EMBL/GenBank/DDBJ databases">
        <authorList>
            <person name="Kuo A."/>
            <person name="Curtis B.A."/>
            <person name="Tanifuji G."/>
            <person name="Burki F."/>
            <person name="Gruber A."/>
            <person name="Irimia M."/>
            <person name="Maruyama S."/>
            <person name="Arias M.C."/>
            <person name="Ball S.G."/>
            <person name="Gile G.H."/>
            <person name="Hirakawa Y."/>
            <person name="Hopkins J.F."/>
            <person name="Rensing S.A."/>
            <person name="Schmutz J."/>
            <person name="Symeonidi A."/>
            <person name="Elias M."/>
            <person name="Eveleigh R.J."/>
            <person name="Herman E.K."/>
            <person name="Klute M.J."/>
            <person name="Nakayama T."/>
            <person name="Obornik M."/>
            <person name="Reyes-Prieto A."/>
            <person name="Armbrust E.V."/>
            <person name="Aves S.J."/>
            <person name="Beiko R.G."/>
            <person name="Coutinho P."/>
            <person name="Dacks J.B."/>
            <person name="Durnford D.G."/>
            <person name="Fast N.M."/>
            <person name="Green B.R."/>
            <person name="Grisdale C."/>
            <person name="Hempe F."/>
            <person name="Henrissat B."/>
            <person name="Hoppner M.P."/>
            <person name="Ishida K.-I."/>
            <person name="Kim E."/>
            <person name="Koreny L."/>
            <person name="Kroth P.G."/>
            <person name="Liu Y."/>
            <person name="Malik S.-B."/>
            <person name="Maier U.G."/>
            <person name="McRose D."/>
            <person name="Mock T."/>
            <person name="Neilson J.A."/>
            <person name="Onodera N.T."/>
            <person name="Poole A.M."/>
            <person name="Pritham E.J."/>
            <person name="Richards T.A."/>
            <person name="Rocap G."/>
            <person name="Roy S.W."/>
            <person name="Sarai C."/>
            <person name="Schaack S."/>
            <person name="Shirato S."/>
            <person name="Slamovits C.H."/>
            <person name="Spencer D.F."/>
            <person name="Suzuki S."/>
            <person name="Worden A.Z."/>
            <person name="Zauner S."/>
            <person name="Barry K."/>
            <person name="Bell C."/>
            <person name="Bharti A.K."/>
            <person name="Crow J.A."/>
            <person name="Grimwood J."/>
            <person name="Kramer R."/>
            <person name="Lindquist E."/>
            <person name="Lucas S."/>
            <person name="Salamov A."/>
            <person name="McFadden G.I."/>
            <person name="Lane C.E."/>
            <person name="Keeling P.J."/>
            <person name="Gray M.W."/>
            <person name="Grigoriev I.V."/>
            <person name="Archibald J.M."/>
        </authorList>
    </citation>
    <scope>NUCLEOTIDE SEQUENCE</scope>
    <source>
        <strain evidence="11">CCMP2712</strain>
    </source>
</reference>
<feature type="region of interest" description="Disordered" evidence="6">
    <location>
        <begin position="694"/>
        <end position="728"/>
    </location>
</feature>
<dbReference type="eggNOG" id="KOG2301">
    <property type="taxonomic scope" value="Eukaryota"/>
</dbReference>
<dbReference type="HOGENOM" id="CLU_339948_0_0_1"/>
<keyword evidence="2 7" id="KW-0812">Transmembrane</keyword>
<feature type="region of interest" description="Disordered" evidence="6">
    <location>
        <begin position="633"/>
        <end position="662"/>
    </location>
</feature>
<feature type="region of interest" description="Disordered" evidence="6">
    <location>
        <begin position="566"/>
        <end position="594"/>
    </location>
</feature>
<dbReference type="GO" id="GO:0001518">
    <property type="term" value="C:voltage-gated sodium channel complex"/>
    <property type="evidence" value="ECO:0007669"/>
    <property type="project" value="TreeGrafter"/>
</dbReference>
<dbReference type="EMBL" id="JH993027">
    <property type="protein sequence ID" value="EKX40954.1"/>
    <property type="molecule type" value="Genomic_DNA"/>
</dbReference>